<evidence type="ECO:0000313" key="2">
    <source>
        <dbReference type="EMBL" id="OGI84143.1"/>
    </source>
</evidence>
<organism evidence="2 3">
    <name type="scientific">Candidatus Nomurabacteria bacterium RIFCSPLOWO2_01_FULL_36_10b</name>
    <dbReference type="NCBI Taxonomy" id="1801766"/>
    <lineage>
        <taxon>Bacteria</taxon>
        <taxon>Candidatus Nomuraibacteriota</taxon>
    </lineage>
</organism>
<evidence type="ECO:0000256" key="1">
    <source>
        <dbReference type="SAM" id="Phobius"/>
    </source>
</evidence>
<dbReference type="Proteomes" id="UP000179448">
    <property type="component" value="Unassembled WGS sequence"/>
</dbReference>
<reference evidence="2 3" key="1">
    <citation type="journal article" date="2016" name="Nat. Commun.">
        <title>Thousands of microbial genomes shed light on interconnected biogeochemical processes in an aquifer system.</title>
        <authorList>
            <person name="Anantharaman K."/>
            <person name="Brown C.T."/>
            <person name="Hug L.A."/>
            <person name="Sharon I."/>
            <person name="Castelle C.J."/>
            <person name="Probst A.J."/>
            <person name="Thomas B.C."/>
            <person name="Singh A."/>
            <person name="Wilkins M.J."/>
            <person name="Karaoz U."/>
            <person name="Brodie E.L."/>
            <person name="Williams K.H."/>
            <person name="Hubbard S.S."/>
            <person name="Banfield J.F."/>
        </authorList>
    </citation>
    <scope>NUCLEOTIDE SEQUENCE [LARGE SCALE GENOMIC DNA]</scope>
</reference>
<sequence length="329" mass="34319">MESHRHAITIELALLVFMLIFLAPIMLYAQLNCKVAASCMAPSVSVANMSDTTNAHAELPGQSYPYYICCNSVTGSTLTNICSGNYQAVFALSDTTNAHVEVYPSPSGYATTACLGSTTIGDKITIGYESGICIGYDDTLASMSSIVSNAHIGNETAYGDKICGTLYSQSISFSIDDNTIGFGPLSYSGTKYATGDTLGSGIEVVAHNLDASTSALYGYTITVLGGTLSSSIGDTITAIGPINTLPSIGDEQFGIRGEAVGGTGVVEPPYSAAGFAYDATVSSPDVIATESAGDGVNTTYEMRYMSNIDELTESSNYDAVLTYVMTANY</sequence>
<dbReference type="STRING" id="1801766.A2997_02165"/>
<feature type="transmembrane region" description="Helical" evidence="1">
    <location>
        <begin position="12"/>
        <end position="31"/>
    </location>
</feature>
<protein>
    <submittedName>
        <fullName evidence="2">Uncharacterized protein</fullName>
    </submittedName>
</protein>
<gene>
    <name evidence="2" type="ORF">A2997_02165</name>
</gene>
<dbReference type="AlphaFoldDB" id="A0A1F6WQJ4"/>
<accession>A0A1F6WQJ4</accession>
<proteinExistence type="predicted"/>
<comment type="caution">
    <text evidence="2">The sequence shown here is derived from an EMBL/GenBank/DDBJ whole genome shotgun (WGS) entry which is preliminary data.</text>
</comment>
<keyword evidence="1" id="KW-1133">Transmembrane helix</keyword>
<evidence type="ECO:0000313" key="3">
    <source>
        <dbReference type="Proteomes" id="UP000179448"/>
    </source>
</evidence>
<keyword evidence="1" id="KW-0812">Transmembrane</keyword>
<dbReference type="EMBL" id="MFUQ01000002">
    <property type="protein sequence ID" value="OGI84143.1"/>
    <property type="molecule type" value="Genomic_DNA"/>
</dbReference>
<keyword evidence="1" id="KW-0472">Membrane</keyword>
<name>A0A1F6WQJ4_9BACT</name>